<evidence type="ECO:0000256" key="2">
    <source>
        <dbReference type="SAM" id="SignalP"/>
    </source>
</evidence>
<organism evidence="4 5">
    <name type="scientific">Paenibacillus lycopersici</name>
    <dbReference type="NCBI Taxonomy" id="2704462"/>
    <lineage>
        <taxon>Bacteria</taxon>
        <taxon>Bacillati</taxon>
        <taxon>Bacillota</taxon>
        <taxon>Bacilli</taxon>
        <taxon>Bacillales</taxon>
        <taxon>Paenibacillaceae</taxon>
        <taxon>Paenibacillus</taxon>
    </lineage>
</organism>
<gene>
    <name evidence="4" type="ORF">GXP70_08815</name>
</gene>
<dbReference type="PANTHER" id="PTHR43308">
    <property type="entry name" value="OUTER MEMBRANE PROTEIN ALPHA-RELATED"/>
    <property type="match status" value="1"/>
</dbReference>
<dbReference type="Proteomes" id="UP000476064">
    <property type="component" value="Chromosome"/>
</dbReference>
<evidence type="ECO:0000313" key="5">
    <source>
        <dbReference type="Proteomes" id="UP000476064"/>
    </source>
</evidence>
<feature type="domain" description="SLH" evidence="3">
    <location>
        <begin position="350"/>
        <end position="413"/>
    </location>
</feature>
<dbReference type="InterPro" id="IPR051465">
    <property type="entry name" value="Cell_Envelope_Struct_Comp"/>
</dbReference>
<feature type="domain" description="SLH" evidence="3">
    <location>
        <begin position="478"/>
        <end position="533"/>
    </location>
</feature>
<dbReference type="KEGG" id="plyc:GXP70_08815"/>
<dbReference type="EMBL" id="CP048209">
    <property type="protein sequence ID" value="QHT60037.1"/>
    <property type="molecule type" value="Genomic_DNA"/>
</dbReference>
<dbReference type="Pfam" id="PF00395">
    <property type="entry name" value="SLH"/>
    <property type="match status" value="3"/>
</dbReference>
<accession>A0A6C0FT60</accession>
<sequence>MKRKVLIAALALASGITMALPSAVPTAAYAAEASATVQTGTSIDAVPTRYAGDTVTISGATDAADVIIKVLDPDGTVLFFDIAASSGGRFQDSFKLSSSAPAGTYKIAAGQGTNVASATFSVASSSGGGGNGVGNGGGGSTTTSGGGGNTGTGPTDNAAVQIHFALSDLPAPVGGIVTLDTAGQLGGGGGGNVEVLLPAAISQSLGGGSLRILLPNGSVTLPKDVLSALGTLAGSDGKAQISLHVQALSADELKAALAKSGQSGAGLVPQGSLYAFTLGIAKEDGTLSKLSAFPAPVALQFKLQGDTDARLAGIYYFSDGGAVEYIGGVLRDRTLSAEVSHFSNYGVFVYAKNYTDVPATYWAAGVIQEMTAKHVVQGISASQFGPKQNVTRAEFAAMLVRALGLKATGDAPFADVPADSWYAETTAAAYANGIVNGTTGGKFEPGKPIAREEMAAMIARIYAKQHGSEAPGGSASDLAVFKDANAISAWAKPEVQSAVHAGLMQGSVGLFAPRGSATRAEATQVLANLLLEQ</sequence>
<dbReference type="PANTHER" id="PTHR43308:SF5">
    <property type="entry name" value="S-LAYER PROTEIN _ PEPTIDOGLYCAN ENDO-BETA-N-ACETYLGLUCOSAMINIDASE"/>
    <property type="match status" value="1"/>
</dbReference>
<feature type="chain" id="PRO_5038852945" description="SLH domain-containing protein" evidence="2">
    <location>
        <begin position="20"/>
        <end position="533"/>
    </location>
</feature>
<evidence type="ECO:0000259" key="3">
    <source>
        <dbReference type="PROSITE" id="PS51272"/>
    </source>
</evidence>
<protein>
    <recommendedName>
        <fullName evidence="3">SLH domain-containing protein</fullName>
    </recommendedName>
</protein>
<reference evidence="4 5" key="1">
    <citation type="submission" date="2020-01" db="EMBL/GenBank/DDBJ databases">
        <title>Paenibacillus sp. nov., isolated from tomato rhizosphere.</title>
        <authorList>
            <person name="Weon H.-Y."/>
            <person name="Lee S.A."/>
        </authorList>
    </citation>
    <scope>NUCLEOTIDE SEQUENCE [LARGE SCALE GENOMIC DNA]</scope>
    <source>
        <strain evidence="4 5">12200R-189</strain>
    </source>
</reference>
<dbReference type="InterPro" id="IPR001119">
    <property type="entry name" value="SLH_dom"/>
</dbReference>
<dbReference type="AlphaFoldDB" id="A0A6C0FT60"/>
<feature type="signal peptide" evidence="2">
    <location>
        <begin position="1"/>
        <end position="19"/>
    </location>
</feature>
<evidence type="ECO:0000256" key="1">
    <source>
        <dbReference type="SAM" id="MobiDB-lite"/>
    </source>
</evidence>
<feature type="compositionally biased region" description="Gly residues" evidence="1">
    <location>
        <begin position="127"/>
        <end position="151"/>
    </location>
</feature>
<keyword evidence="5" id="KW-1185">Reference proteome</keyword>
<proteinExistence type="predicted"/>
<feature type="region of interest" description="Disordered" evidence="1">
    <location>
        <begin position="127"/>
        <end position="154"/>
    </location>
</feature>
<keyword evidence="2" id="KW-0732">Signal</keyword>
<feature type="domain" description="SLH" evidence="3">
    <location>
        <begin position="414"/>
        <end position="472"/>
    </location>
</feature>
<dbReference type="PROSITE" id="PS51272">
    <property type="entry name" value="SLH"/>
    <property type="match status" value="3"/>
</dbReference>
<dbReference type="RefSeq" id="WP_162356102.1">
    <property type="nucleotide sequence ID" value="NZ_CP048209.1"/>
</dbReference>
<evidence type="ECO:0000313" key="4">
    <source>
        <dbReference type="EMBL" id="QHT60037.1"/>
    </source>
</evidence>
<name>A0A6C0FT60_9BACL</name>